<dbReference type="OrthoDB" id="4072826at2759"/>
<dbReference type="Proteomes" id="UP000803844">
    <property type="component" value="Unassembled WGS sequence"/>
</dbReference>
<dbReference type="InterPro" id="IPR000182">
    <property type="entry name" value="GNAT_dom"/>
</dbReference>
<dbReference type="PANTHER" id="PTHR43792">
    <property type="entry name" value="GNAT FAMILY, PUTATIVE (AFU_ORTHOLOGUE AFUA_3G00765)-RELATED-RELATED"/>
    <property type="match status" value="1"/>
</dbReference>
<dbReference type="GeneID" id="63833082"/>
<dbReference type="InterPro" id="IPR016181">
    <property type="entry name" value="Acyl_CoA_acyltransferase"/>
</dbReference>
<gene>
    <name evidence="2" type="ORF">M406DRAFT_233859</name>
</gene>
<dbReference type="PROSITE" id="PS51186">
    <property type="entry name" value="GNAT"/>
    <property type="match status" value="1"/>
</dbReference>
<protein>
    <submittedName>
        <fullName evidence="2">Acyl-CoA N-acyltransferase</fullName>
    </submittedName>
</protein>
<reference evidence="2" key="1">
    <citation type="journal article" date="2020" name="Phytopathology">
        <title>Genome sequence of the chestnut blight fungus Cryphonectria parasitica EP155: A fundamental resource for an archetypical invasive plant pathogen.</title>
        <authorList>
            <person name="Crouch J.A."/>
            <person name="Dawe A."/>
            <person name="Aerts A."/>
            <person name="Barry K."/>
            <person name="Churchill A.C.L."/>
            <person name="Grimwood J."/>
            <person name="Hillman B."/>
            <person name="Milgroom M.G."/>
            <person name="Pangilinan J."/>
            <person name="Smith M."/>
            <person name="Salamov A."/>
            <person name="Schmutz J."/>
            <person name="Yadav J."/>
            <person name="Grigoriev I.V."/>
            <person name="Nuss D."/>
        </authorList>
    </citation>
    <scope>NUCLEOTIDE SEQUENCE</scope>
    <source>
        <strain evidence="2">EP155</strain>
    </source>
</reference>
<comment type="caution">
    <text evidence="2">The sequence shown here is derived from an EMBL/GenBank/DDBJ whole genome shotgun (WGS) entry which is preliminary data.</text>
</comment>
<dbReference type="RefSeq" id="XP_040773249.1">
    <property type="nucleotide sequence ID" value="XM_040915953.1"/>
</dbReference>
<dbReference type="Gene3D" id="3.40.630.30">
    <property type="match status" value="1"/>
</dbReference>
<dbReference type="Pfam" id="PF13302">
    <property type="entry name" value="Acetyltransf_3"/>
    <property type="match status" value="1"/>
</dbReference>
<evidence type="ECO:0000313" key="2">
    <source>
        <dbReference type="EMBL" id="KAF3762270.1"/>
    </source>
</evidence>
<keyword evidence="3" id="KW-1185">Reference proteome</keyword>
<organism evidence="2 3">
    <name type="scientific">Cryphonectria parasitica (strain ATCC 38755 / EP155)</name>
    <dbReference type="NCBI Taxonomy" id="660469"/>
    <lineage>
        <taxon>Eukaryota</taxon>
        <taxon>Fungi</taxon>
        <taxon>Dikarya</taxon>
        <taxon>Ascomycota</taxon>
        <taxon>Pezizomycotina</taxon>
        <taxon>Sordariomycetes</taxon>
        <taxon>Sordariomycetidae</taxon>
        <taxon>Diaporthales</taxon>
        <taxon>Cryphonectriaceae</taxon>
        <taxon>Cryphonectria-Endothia species complex</taxon>
        <taxon>Cryphonectria</taxon>
    </lineage>
</organism>
<proteinExistence type="predicted"/>
<dbReference type="GO" id="GO:0016747">
    <property type="term" value="F:acyltransferase activity, transferring groups other than amino-acyl groups"/>
    <property type="evidence" value="ECO:0007669"/>
    <property type="project" value="InterPro"/>
</dbReference>
<dbReference type="EMBL" id="MU032350">
    <property type="protein sequence ID" value="KAF3762270.1"/>
    <property type="molecule type" value="Genomic_DNA"/>
</dbReference>
<evidence type="ECO:0000313" key="3">
    <source>
        <dbReference type="Proteomes" id="UP000803844"/>
    </source>
</evidence>
<dbReference type="PANTHER" id="PTHR43792:SF1">
    <property type="entry name" value="N-ACETYLTRANSFERASE DOMAIN-CONTAINING PROTEIN"/>
    <property type="match status" value="1"/>
</dbReference>
<name>A0A9P4XXA9_CRYP1</name>
<evidence type="ECO:0000259" key="1">
    <source>
        <dbReference type="PROSITE" id="PS51186"/>
    </source>
</evidence>
<dbReference type="AlphaFoldDB" id="A0A9P4XXA9"/>
<feature type="non-terminal residue" evidence="2">
    <location>
        <position position="1"/>
    </location>
</feature>
<feature type="domain" description="N-acetyltransferase" evidence="1">
    <location>
        <begin position="22"/>
        <end position="192"/>
    </location>
</feature>
<sequence>VRTTLPRLPSSAARHPVSTSRLYLRPLAPSDLDALYELQLQPEVMRWTAAGRPVAHKDETAAKLAQFLPPHDIETFNCAICLAGDEDGGGTLIGIGGVKNEEGSYGWPELGYLLRKEYWGTGLATEFVRAFLSMWEDLDRMPIELSVNAKTLAGEVVDEDGSGMVSREQLVAIVDSSNAASYRIVEKLGFEK</sequence>
<dbReference type="SUPFAM" id="SSF55729">
    <property type="entry name" value="Acyl-CoA N-acyltransferases (Nat)"/>
    <property type="match status" value="1"/>
</dbReference>
<feature type="non-terminal residue" evidence="2">
    <location>
        <position position="192"/>
    </location>
</feature>
<dbReference type="InterPro" id="IPR051531">
    <property type="entry name" value="N-acetyltransferase"/>
</dbReference>
<accession>A0A9P4XXA9</accession>